<dbReference type="Proteomes" id="UP001151088">
    <property type="component" value="Unassembled WGS sequence"/>
</dbReference>
<dbReference type="InterPro" id="IPR036052">
    <property type="entry name" value="TrpB-like_PALP_sf"/>
</dbReference>
<sequence length="377" mass="39478">MPPAPTELSFFPNPRRASGYPEHLERFVSWALAEEAHAEISAWLGYAPTPLVALDGMARHLGLRSIFCKYEGGRFGIGSFKALGGAYAVRLAAREAASMPVFATASDGNHGLSVAWGAREVGARCVVFLHRHVSEGRERLIRDMGAEVVRVDGTYDDSVHMALAEAAAKGWRLVPDTASSYDPQPVRVMAGYGTMVREMYDAFAPGEEPTHYFVQGGCGGLAAAVCGLLRQHPPGGAPFRFVVVEPDKADCLYASARAGHPVAIGGDLDTVMSGLSVGEVSALAWPVLDRGTDAFMTVDDADAVAMMRQLAAGAHGDAPIEVGDSGVAGLAGLAAACADEGVRQAIGLEPSSRVAVIATEGPVDRASYDRLVGRAAA</sequence>
<keyword evidence="4" id="KW-0456">Lyase</keyword>
<comment type="cofactor">
    <cofactor evidence="1">
        <name>pyridoxal 5'-phosphate</name>
        <dbReference type="ChEBI" id="CHEBI:597326"/>
    </cofactor>
</comment>
<dbReference type="CDD" id="cd00640">
    <property type="entry name" value="Trp-synth-beta_II"/>
    <property type="match status" value="1"/>
</dbReference>
<dbReference type="NCBIfam" id="NF006058">
    <property type="entry name" value="PRK08206.1"/>
    <property type="match status" value="1"/>
</dbReference>
<gene>
    <name evidence="4" type="ORF">NVS89_05840</name>
</gene>
<proteinExistence type="predicted"/>
<feature type="domain" description="Tryptophan synthase beta chain-like PALP" evidence="3">
    <location>
        <begin position="44"/>
        <end position="341"/>
    </location>
</feature>
<dbReference type="Pfam" id="PF00291">
    <property type="entry name" value="PALP"/>
    <property type="match status" value="1"/>
</dbReference>
<dbReference type="GO" id="GO:0008838">
    <property type="term" value="F:diaminopropionate ammonia-lyase activity"/>
    <property type="evidence" value="ECO:0007669"/>
    <property type="project" value="UniProtKB-EC"/>
</dbReference>
<reference evidence="4" key="1">
    <citation type="submission" date="2022-08" db="EMBL/GenBank/DDBJ databases">
        <authorList>
            <person name="Li F."/>
        </authorList>
    </citation>
    <scope>NUCLEOTIDE SEQUENCE</scope>
    <source>
        <strain evidence="4">MQZ15Z-1</strain>
    </source>
</reference>
<keyword evidence="5" id="KW-1185">Reference proteome</keyword>
<dbReference type="SUPFAM" id="SSF53686">
    <property type="entry name" value="Tryptophan synthase beta subunit-like PLP-dependent enzymes"/>
    <property type="match status" value="1"/>
</dbReference>
<dbReference type="Gene3D" id="3.40.50.1100">
    <property type="match status" value="2"/>
</dbReference>
<dbReference type="PANTHER" id="PTHR42937">
    <property type="match status" value="1"/>
</dbReference>
<protein>
    <submittedName>
        <fullName evidence="4">Diaminopropionate ammonia-lyase</fullName>
        <ecNumber evidence="4">4.3.1.15</ecNumber>
    </submittedName>
</protein>
<comment type="caution">
    <text evidence="4">The sequence shown here is derived from an EMBL/GenBank/DDBJ whole genome shotgun (WGS) entry which is preliminary data.</text>
</comment>
<keyword evidence="2" id="KW-0663">Pyridoxal phosphate</keyword>
<evidence type="ECO:0000313" key="5">
    <source>
        <dbReference type="Proteomes" id="UP001151088"/>
    </source>
</evidence>
<evidence type="ECO:0000256" key="1">
    <source>
        <dbReference type="ARBA" id="ARBA00001933"/>
    </source>
</evidence>
<dbReference type="EC" id="4.3.1.15" evidence="4"/>
<evidence type="ECO:0000313" key="4">
    <source>
        <dbReference type="EMBL" id="MCS0494612.1"/>
    </source>
</evidence>
<dbReference type="PANTHER" id="PTHR42937:SF1">
    <property type="entry name" value="DIAMINOPROPIONATE AMMONIA-LYASE"/>
    <property type="match status" value="1"/>
</dbReference>
<evidence type="ECO:0000256" key="2">
    <source>
        <dbReference type="ARBA" id="ARBA00022898"/>
    </source>
</evidence>
<name>A0A9X2PFN7_9HYPH</name>
<dbReference type="RefSeq" id="WP_258731636.1">
    <property type="nucleotide sequence ID" value="NZ_JANTHZ010000002.1"/>
</dbReference>
<organism evidence="4 5">
    <name type="scientific">Ancylobacter mangrovi</name>
    <dbReference type="NCBI Taxonomy" id="2972472"/>
    <lineage>
        <taxon>Bacteria</taxon>
        <taxon>Pseudomonadati</taxon>
        <taxon>Pseudomonadota</taxon>
        <taxon>Alphaproteobacteria</taxon>
        <taxon>Hyphomicrobiales</taxon>
        <taxon>Xanthobacteraceae</taxon>
        <taxon>Ancylobacter</taxon>
    </lineage>
</organism>
<dbReference type="EMBL" id="JANTHZ010000002">
    <property type="protein sequence ID" value="MCS0494612.1"/>
    <property type="molecule type" value="Genomic_DNA"/>
</dbReference>
<dbReference type="AlphaFoldDB" id="A0A9X2PFN7"/>
<accession>A0A9X2PFN7</accession>
<evidence type="ECO:0000259" key="3">
    <source>
        <dbReference type="Pfam" id="PF00291"/>
    </source>
</evidence>
<dbReference type="InterPro" id="IPR001926">
    <property type="entry name" value="TrpB-like_PALP"/>
</dbReference>